<evidence type="ECO:0000256" key="1">
    <source>
        <dbReference type="SAM" id="MobiDB-lite"/>
    </source>
</evidence>
<dbReference type="EMBL" id="KB743110">
    <property type="protein sequence ID" value="EOB01272.1"/>
    <property type="molecule type" value="Genomic_DNA"/>
</dbReference>
<sequence>MASRGTALTAPDCGELRAQEDPTLEVPTAPQKPCPEPQGLCGAALPGCRPALRARGAWAQHPQGLQRQQHHHRPRSSLHNTQILTYTPLESTAYRSQLAAKTTGDHSSICGFLPYLWLSARAQEGGSEAQHTLGESQVPSSLVLVAGCKLQIDGLQNQARVSPSAAVEEVSHCQCSHQQCNSITAARVIHIRAQQQAKKNLLQNSSHLLSQGTTTNAVTHTSPSTAGLQGMYIYKFLIGEELNAVLDRSKEKRSLAGLSYFWKVPRTLNLPGFAVGMYGPISLYCEGKDFSLDWVSREGFDGKAEENGSRWLACAWSAPISKAS</sequence>
<evidence type="ECO:0000313" key="2">
    <source>
        <dbReference type="EMBL" id="EOB01272.1"/>
    </source>
</evidence>
<protein>
    <submittedName>
        <fullName evidence="2">Uncharacterized protein</fullName>
    </submittedName>
</protein>
<evidence type="ECO:0000313" key="3">
    <source>
        <dbReference type="Proteomes" id="UP000296049"/>
    </source>
</evidence>
<organism evidence="2 3">
    <name type="scientific">Anas platyrhynchos</name>
    <name type="common">Mallard</name>
    <name type="synonym">Anas boschas</name>
    <dbReference type="NCBI Taxonomy" id="8839"/>
    <lineage>
        <taxon>Eukaryota</taxon>
        <taxon>Metazoa</taxon>
        <taxon>Chordata</taxon>
        <taxon>Craniata</taxon>
        <taxon>Vertebrata</taxon>
        <taxon>Euteleostomi</taxon>
        <taxon>Archelosauria</taxon>
        <taxon>Archosauria</taxon>
        <taxon>Dinosauria</taxon>
        <taxon>Saurischia</taxon>
        <taxon>Theropoda</taxon>
        <taxon>Coelurosauria</taxon>
        <taxon>Aves</taxon>
        <taxon>Neognathae</taxon>
        <taxon>Galloanserae</taxon>
        <taxon>Anseriformes</taxon>
        <taxon>Anatidae</taxon>
        <taxon>Anatinae</taxon>
        <taxon>Anas</taxon>
    </lineage>
</organism>
<gene>
    <name evidence="2" type="ORF">Anapl_04122</name>
</gene>
<keyword evidence="3" id="KW-1185">Reference proteome</keyword>
<dbReference type="AlphaFoldDB" id="R0JVK9"/>
<accession>R0JVK9</accession>
<feature type="region of interest" description="Disordered" evidence="1">
    <location>
        <begin position="59"/>
        <end position="82"/>
    </location>
</feature>
<proteinExistence type="predicted"/>
<name>R0JVK9_ANAPL</name>
<reference evidence="3" key="1">
    <citation type="journal article" date="2013" name="Nat. Genet.">
        <title>The duck genome and transcriptome provide insight into an avian influenza virus reservoir species.</title>
        <authorList>
            <person name="Huang Y."/>
            <person name="Li Y."/>
            <person name="Burt D.W."/>
            <person name="Chen H."/>
            <person name="Zhang Y."/>
            <person name="Qian W."/>
            <person name="Kim H."/>
            <person name="Gan S."/>
            <person name="Zhao Y."/>
            <person name="Li J."/>
            <person name="Yi K."/>
            <person name="Feng H."/>
            <person name="Zhu P."/>
            <person name="Li B."/>
            <person name="Liu Q."/>
            <person name="Fairley S."/>
            <person name="Magor K.E."/>
            <person name="Du Z."/>
            <person name="Hu X."/>
            <person name="Goodman L."/>
            <person name="Tafer H."/>
            <person name="Vignal A."/>
            <person name="Lee T."/>
            <person name="Kim K.W."/>
            <person name="Sheng Z."/>
            <person name="An Y."/>
            <person name="Searle S."/>
            <person name="Herrero J."/>
            <person name="Groenen M.A."/>
            <person name="Crooijmans R.P."/>
            <person name="Faraut T."/>
            <person name="Cai Q."/>
            <person name="Webster R.G."/>
            <person name="Aldridge J.R."/>
            <person name="Warren W.C."/>
            <person name="Bartschat S."/>
            <person name="Kehr S."/>
            <person name="Marz M."/>
            <person name="Stadler P.F."/>
            <person name="Smith J."/>
            <person name="Kraus R.H."/>
            <person name="Zhao Y."/>
            <person name="Ren L."/>
            <person name="Fei J."/>
            <person name="Morisson M."/>
            <person name="Kaiser P."/>
            <person name="Griffin D.K."/>
            <person name="Rao M."/>
            <person name="Pitel F."/>
            <person name="Wang J."/>
            <person name="Li N."/>
        </authorList>
    </citation>
    <scope>NUCLEOTIDE SEQUENCE [LARGE SCALE GENOMIC DNA]</scope>
</reference>
<dbReference type="Proteomes" id="UP000296049">
    <property type="component" value="Unassembled WGS sequence"/>
</dbReference>